<evidence type="ECO:0000256" key="8">
    <source>
        <dbReference type="SAM" id="Phobius"/>
    </source>
</evidence>
<dbReference type="EMBL" id="CXPG01000020">
    <property type="protein sequence ID" value="CTQ33347.1"/>
    <property type="molecule type" value="Genomic_DNA"/>
</dbReference>
<keyword evidence="5 8" id="KW-1133">Transmembrane helix</keyword>
<comment type="subcellular location">
    <subcellularLocation>
        <location evidence="1">Cell membrane</location>
        <topology evidence="1">Single-pass membrane protein</topology>
    </subcellularLocation>
    <subcellularLocation>
        <location evidence="7">Cell membrane</location>
        <topology evidence="7">Single-pass type II membrane protein</topology>
    </subcellularLocation>
</comment>
<keyword evidence="4 7" id="KW-0812">Transmembrane</keyword>
<feature type="transmembrane region" description="Helical" evidence="8">
    <location>
        <begin position="29"/>
        <end position="51"/>
    </location>
</feature>
<evidence type="ECO:0000256" key="3">
    <source>
        <dbReference type="ARBA" id="ARBA00022475"/>
    </source>
</evidence>
<organism evidence="9 10">
    <name type="scientific">Jannaschia rubra</name>
    <dbReference type="NCBI Taxonomy" id="282197"/>
    <lineage>
        <taxon>Bacteria</taxon>
        <taxon>Pseudomonadati</taxon>
        <taxon>Pseudomonadota</taxon>
        <taxon>Alphaproteobacteria</taxon>
        <taxon>Rhodobacterales</taxon>
        <taxon>Roseobacteraceae</taxon>
        <taxon>Jannaschia</taxon>
    </lineage>
</organism>
<dbReference type="GO" id="GO:0015031">
    <property type="term" value="P:protein transport"/>
    <property type="evidence" value="ECO:0007669"/>
    <property type="project" value="UniProtKB-KW"/>
</dbReference>
<evidence type="ECO:0000313" key="10">
    <source>
        <dbReference type="Proteomes" id="UP000048908"/>
    </source>
</evidence>
<dbReference type="GO" id="GO:0022857">
    <property type="term" value="F:transmembrane transporter activity"/>
    <property type="evidence" value="ECO:0007669"/>
    <property type="project" value="InterPro"/>
</dbReference>
<evidence type="ECO:0000256" key="6">
    <source>
        <dbReference type="ARBA" id="ARBA00023136"/>
    </source>
</evidence>
<name>A0A0M6XRU3_9RHOB</name>
<keyword evidence="10" id="KW-1185">Reference proteome</keyword>
<protein>
    <submittedName>
        <fullName evidence="9">Biopolymer transport protein ExbD/TolR</fullName>
    </submittedName>
</protein>
<evidence type="ECO:0000256" key="5">
    <source>
        <dbReference type="ARBA" id="ARBA00022989"/>
    </source>
</evidence>
<dbReference type="GO" id="GO:0005886">
    <property type="term" value="C:plasma membrane"/>
    <property type="evidence" value="ECO:0007669"/>
    <property type="project" value="UniProtKB-SubCell"/>
</dbReference>
<dbReference type="STRING" id="282197.SAMN04488517_102177"/>
<comment type="similarity">
    <text evidence="2 7">Belongs to the ExbD/TolR family.</text>
</comment>
<gene>
    <name evidence="9" type="ORF">JAN5088_02129</name>
</gene>
<keyword evidence="3" id="KW-1003">Cell membrane</keyword>
<keyword evidence="6 8" id="KW-0472">Membrane</keyword>
<keyword evidence="7" id="KW-0653">Protein transport</keyword>
<accession>A0A0M6XRU3</accession>
<dbReference type="InterPro" id="IPR003400">
    <property type="entry name" value="ExbD"/>
</dbReference>
<sequence>MTVGLRDTPLLPPREGGRFRVPLTPLADAMFQLLIFFMLAANLTPYSALLLQGGPPVAGTPGGASGGSGPAAPAGTALWTVENGRLRITGQSFEFDDIPDLAAGLADGIRVVLILRDAARVSDVAAVLERLEGSGISAVSIAAGAG</sequence>
<evidence type="ECO:0000256" key="2">
    <source>
        <dbReference type="ARBA" id="ARBA00005811"/>
    </source>
</evidence>
<dbReference type="Proteomes" id="UP000048908">
    <property type="component" value="Unassembled WGS sequence"/>
</dbReference>
<dbReference type="AlphaFoldDB" id="A0A0M6XRU3"/>
<evidence type="ECO:0000256" key="1">
    <source>
        <dbReference type="ARBA" id="ARBA00004162"/>
    </source>
</evidence>
<evidence type="ECO:0000313" key="9">
    <source>
        <dbReference type="EMBL" id="CTQ33347.1"/>
    </source>
</evidence>
<proteinExistence type="inferred from homology"/>
<dbReference type="Pfam" id="PF02472">
    <property type="entry name" value="ExbD"/>
    <property type="match status" value="1"/>
</dbReference>
<reference evidence="9 10" key="1">
    <citation type="submission" date="2015-07" db="EMBL/GenBank/DDBJ databases">
        <authorList>
            <person name="Noorani M."/>
        </authorList>
    </citation>
    <scope>NUCLEOTIDE SEQUENCE [LARGE SCALE GENOMIC DNA]</scope>
    <source>
        <strain evidence="9 10">CECT 5088</strain>
    </source>
</reference>
<keyword evidence="7" id="KW-0813">Transport</keyword>
<evidence type="ECO:0000256" key="7">
    <source>
        <dbReference type="RuleBase" id="RU003879"/>
    </source>
</evidence>
<evidence type="ECO:0000256" key="4">
    <source>
        <dbReference type="ARBA" id="ARBA00022692"/>
    </source>
</evidence>